<proteinExistence type="predicted"/>
<dbReference type="EMBL" id="KL596821">
    <property type="protein sequence ID" value="KER24141.1"/>
    <property type="molecule type" value="Genomic_DNA"/>
</dbReference>
<sequence>MADGSGEPTIEQLGDLLIRMGLSPRYEGNCPMEQRNATESLPKLCVPGYHQCVARASIPYLVSALTAEHLQLQLEDSAPASDRVKLIAAMLIAHYSLLSMYLEDDQLWTDGNFELVYEEPAERQIHRVACLMNGRAKNMLDCVLQLIVITKLWWWQSGSNERVPGAKYRRLLAACELDLTKDLETILCVGHWASTLRILSLRGIATRDHFVLWKPLGDEALVKTLVVKTVGLPVGVCHLTFCAYVFRLFLQAIPRDYDIPLSILQIMSDTVDAYTTYEANPAVFHPDPRHLTGVNDLKEWHDECARAPLGLALPIVRKCFRLSTEASCVFNRIPEELDSQLAFYSASFSDWCQSHGRRTIELCANSEEQLCFYGLSVGDTLSTIQH</sequence>
<organism evidence="1 2">
    <name type="scientific">Opisthorchis viverrini</name>
    <name type="common">Southeast Asian liver fluke</name>
    <dbReference type="NCBI Taxonomy" id="6198"/>
    <lineage>
        <taxon>Eukaryota</taxon>
        <taxon>Metazoa</taxon>
        <taxon>Spiralia</taxon>
        <taxon>Lophotrochozoa</taxon>
        <taxon>Platyhelminthes</taxon>
        <taxon>Trematoda</taxon>
        <taxon>Digenea</taxon>
        <taxon>Opisthorchiida</taxon>
        <taxon>Opisthorchiata</taxon>
        <taxon>Opisthorchiidae</taxon>
        <taxon>Opisthorchis</taxon>
    </lineage>
</organism>
<dbReference type="Proteomes" id="UP000054324">
    <property type="component" value="Unassembled WGS sequence"/>
</dbReference>
<evidence type="ECO:0000313" key="1">
    <source>
        <dbReference type="EMBL" id="KER24141.1"/>
    </source>
</evidence>
<dbReference type="AlphaFoldDB" id="A0A074ZA60"/>
<feature type="non-terminal residue" evidence="1">
    <location>
        <position position="386"/>
    </location>
</feature>
<protein>
    <submittedName>
        <fullName evidence="1">Uncharacterized protein</fullName>
    </submittedName>
</protein>
<evidence type="ECO:0000313" key="2">
    <source>
        <dbReference type="Proteomes" id="UP000054324"/>
    </source>
</evidence>
<name>A0A074ZA60_OPIVI</name>
<keyword evidence="2" id="KW-1185">Reference proteome</keyword>
<reference evidence="1 2" key="1">
    <citation type="submission" date="2013-11" db="EMBL/GenBank/DDBJ databases">
        <title>Opisthorchis viverrini - life in the bile duct.</title>
        <authorList>
            <person name="Young N.D."/>
            <person name="Nagarajan N."/>
            <person name="Lin S.J."/>
            <person name="Korhonen P.K."/>
            <person name="Jex A.R."/>
            <person name="Hall R.S."/>
            <person name="Safavi-Hemami H."/>
            <person name="Kaewkong W."/>
            <person name="Bertrand D."/>
            <person name="Gao S."/>
            <person name="Seet Q."/>
            <person name="Wongkham S."/>
            <person name="Teh B.T."/>
            <person name="Wongkham C."/>
            <person name="Intapan P.M."/>
            <person name="Maleewong W."/>
            <person name="Yang X."/>
            <person name="Hu M."/>
            <person name="Wang Z."/>
            <person name="Hofmann A."/>
            <person name="Sternberg P.W."/>
            <person name="Tan P."/>
            <person name="Wang J."/>
            <person name="Gasser R.B."/>
        </authorList>
    </citation>
    <scope>NUCLEOTIDE SEQUENCE [LARGE SCALE GENOMIC DNA]</scope>
</reference>
<dbReference type="CTD" id="20328648"/>
<dbReference type="KEGG" id="ovi:T265_14482"/>
<dbReference type="OrthoDB" id="6269477at2759"/>
<gene>
    <name evidence="1" type="ORF">T265_14482</name>
</gene>
<dbReference type="GeneID" id="20328648"/>
<dbReference type="RefSeq" id="XP_009172120.1">
    <property type="nucleotide sequence ID" value="XM_009173856.1"/>
</dbReference>
<accession>A0A074ZA60</accession>